<dbReference type="RefSeq" id="WP_114280399.1">
    <property type="nucleotide sequence ID" value="NZ_QPJY01000008.1"/>
</dbReference>
<evidence type="ECO:0000259" key="1">
    <source>
        <dbReference type="PROSITE" id="PS51819"/>
    </source>
</evidence>
<organism evidence="2 3">
    <name type="scientific">Thioalbus denitrificans</name>
    <dbReference type="NCBI Taxonomy" id="547122"/>
    <lineage>
        <taxon>Bacteria</taxon>
        <taxon>Pseudomonadati</taxon>
        <taxon>Pseudomonadota</taxon>
        <taxon>Gammaproteobacteria</taxon>
        <taxon>Chromatiales</taxon>
        <taxon>Ectothiorhodospiraceae</taxon>
        <taxon>Thioalbus</taxon>
    </lineage>
</organism>
<sequence>MNDGVDTNQIGCALFILYVADQEASTRFYADVLDHAPVLHVPGMTEFDLPGGCRLGLMPERGIRRLLGTTLPDPAPGTGIPRAELYLQVDNPDAYHLRALEVGARELSPMAPRDWGDMVAYSLDPDGHVLAFATPARLTAPRR</sequence>
<dbReference type="Proteomes" id="UP000252707">
    <property type="component" value="Unassembled WGS sequence"/>
</dbReference>
<evidence type="ECO:0000313" key="3">
    <source>
        <dbReference type="Proteomes" id="UP000252707"/>
    </source>
</evidence>
<dbReference type="PROSITE" id="PS51819">
    <property type="entry name" value="VOC"/>
    <property type="match status" value="1"/>
</dbReference>
<dbReference type="AlphaFoldDB" id="A0A369C483"/>
<dbReference type="InterPro" id="IPR037523">
    <property type="entry name" value="VOC_core"/>
</dbReference>
<dbReference type="InterPro" id="IPR029068">
    <property type="entry name" value="Glyas_Bleomycin-R_OHBP_Dase"/>
</dbReference>
<dbReference type="Gene3D" id="3.30.720.120">
    <property type="match status" value="1"/>
</dbReference>
<dbReference type="Pfam" id="PF00903">
    <property type="entry name" value="Glyoxalase"/>
    <property type="match status" value="1"/>
</dbReference>
<protein>
    <recommendedName>
        <fullName evidence="1">VOC domain-containing protein</fullName>
    </recommendedName>
</protein>
<dbReference type="Gene3D" id="3.30.720.110">
    <property type="match status" value="1"/>
</dbReference>
<evidence type="ECO:0000313" key="2">
    <source>
        <dbReference type="EMBL" id="RCX27975.1"/>
    </source>
</evidence>
<dbReference type="OrthoDB" id="9798430at2"/>
<reference evidence="2 3" key="1">
    <citation type="submission" date="2018-07" db="EMBL/GenBank/DDBJ databases">
        <title>Genomic Encyclopedia of Type Strains, Phase IV (KMG-IV): sequencing the most valuable type-strain genomes for metagenomic binning, comparative biology and taxonomic classification.</title>
        <authorList>
            <person name="Goeker M."/>
        </authorList>
    </citation>
    <scope>NUCLEOTIDE SEQUENCE [LARGE SCALE GENOMIC DNA]</scope>
    <source>
        <strain evidence="2 3">DSM 26407</strain>
    </source>
</reference>
<dbReference type="EMBL" id="QPJY01000008">
    <property type="protein sequence ID" value="RCX27975.1"/>
    <property type="molecule type" value="Genomic_DNA"/>
</dbReference>
<keyword evidence="3" id="KW-1185">Reference proteome</keyword>
<proteinExistence type="predicted"/>
<dbReference type="InterPro" id="IPR004360">
    <property type="entry name" value="Glyas_Fos-R_dOase_dom"/>
</dbReference>
<gene>
    <name evidence="2" type="ORF">DFQ59_1083</name>
</gene>
<comment type="caution">
    <text evidence="2">The sequence shown here is derived from an EMBL/GenBank/DDBJ whole genome shotgun (WGS) entry which is preliminary data.</text>
</comment>
<feature type="domain" description="VOC" evidence="1">
    <location>
        <begin position="9"/>
        <end position="135"/>
    </location>
</feature>
<accession>A0A369C483</accession>
<name>A0A369C483_9GAMM</name>
<dbReference type="SUPFAM" id="SSF54593">
    <property type="entry name" value="Glyoxalase/Bleomycin resistance protein/Dihydroxybiphenyl dioxygenase"/>
    <property type="match status" value="1"/>
</dbReference>